<evidence type="ECO:0000256" key="1">
    <source>
        <dbReference type="SAM" id="Phobius"/>
    </source>
</evidence>
<keyword evidence="1" id="KW-1133">Transmembrane helix</keyword>
<proteinExistence type="predicted"/>
<name>A0ABV6LR97_9BACI</name>
<sequence>MRLMPIFWLIVTLIALVLNLFGLMRLIPMFFTMPLLFVSLYFTIFTLTHRRSFKGIR</sequence>
<keyword evidence="3" id="KW-1185">Reference proteome</keyword>
<evidence type="ECO:0000313" key="3">
    <source>
        <dbReference type="Proteomes" id="UP001589836"/>
    </source>
</evidence>
<keyword evidence="1" id="KW-0812">Transmembrane</keyword>
<accession>A0ABV6LR97</accession>
<evidence type="ECO:0000313" key="2">
    <source>
        <dbReference type="EMBL" id="MFC0524763.1"/>
    </source>
</evidence>
<organism evidence="2 3">
    <name type="scientific">Pontibacillus salicampi</name>
    <dbReference type="NCBI Taxonomy" id="1449801"/>
    <lineage>
        <taxon>Bacteria</taxon>
        <taxon>Bacillati</taxon>
        <taxon>Bacillota</taxon>
        <taxon>Bacilli</taxon>
        <taxon>Bacillales</taxon>
        <taxon>Bacillaceae</taxon>
        <taxon>Pontibacillus</taxon>
    </lineage>
</organism>
<comment type="caution">
    <text evidence="2">The sequence shown here is derived from an EMBL/GenBank/DDBJ whole genome shotgun (WGS) entry which is preliminary data.</text>
</comment>
<protein>
    <submittedName>
        <fullName evidence="2">Uncharacterized protein</fullName>
    </submittedName>
</protein>
<keyword evidence="1" id="KW-0472">Membrane</keyword>
<feature type="transmembrane region" description="Helical" evidence="1">
    <location>
        <begin position="30"/>
        <end position="48"/>
    </location>
</feature>
<dbReference type="EMBL" id="JBHLTP010000011">
    <property type="protein sequence ID" value="MFC0524763.1"/>
    <property type="molecule type" value="Genomic_DNA"/>
</dbReference>
<dbReference type="Proteomes" id="UP001589836">
    <property type="component" value="Unassembled WGS sequence"/>
</dbReference>
<feature type="transmembrane region" description="Helical" evidence="1">
    <location>
        <begin position="7"/>
        <end position="24"/>
    </location>
</feature>
<dbReference type="RefSeq" id="WP_377349091.1">
    <property type="nucleotide sequence ID" value="NZ_JBHLTP010000011.1"/>
</dbReference>
<gene>
    <name evidence="2" type="ORF">ACFFGV_14390</name>
</gene>
<reference evidence="2 3" key="1">
    <citation type="submission" date="2024-09" db="EMBL/GenBank/DDBJ databases">
        <authorList>
            <person name="Sun Q."/>
            <person name="Mori K."/>
        </authorList>
    </citation>
    <scope>NUCLEOTIDE SEQUENCE [LARGE SCALE GENOMIC DNA]</scope>
    <source>
        <strain evidence="2 3">NCAIM B.02529</strain>
    </source>
</reference>